<name>A0ABW2ZW55_9ACTN</name>
<sequence>ERAAELTPDPVCRGQRFLAAARAKHEAGMPHAGLRLVAMADAGPLDELSHAQADLLRAHIAFAINRGRDIPALLLKAAQRLQPLDAVLARTTYLEAMRAAWYAADLASSATLRDIAHAAAAVPAATPPLSPAGLLLQGLSVRHTEGFAAGVPMLRPALSAFLDPKLPLDEALQWSWFACLTALDHCDDDAAEVLTDNFLRLAREAGAVGTLPLAMTERIIVLILTGDLAEAGALVEELDNVSQGTGIRWPAYTTQLLSAWAGQEARTAELVAASLADADRRGEGLAAITSGWAWSVLCNGLGRFEDALDAARKASASSQEMGILTWAPLVELVVAASRLGRTEEAAAALGRLSVTTQACGTDWALGMEACCRALLSDDETAEDAYREAIERLTRTGVRSQLARAHLYCGEWLWQGGRHDDARKHLRTAYDMFAAMGMDAFATLAAGNLGSTGRKRSDESSGQLTMQERQIVRLARDGLSNVEIAARLFISPRTVEWHLSKIFHKLGITSRRQLRRSSTSGTAVDLPGGPARG</sequence>
<reference evidence="6" key="1">
    <citation type="journal article" date="2019" name="Int. J. Syst. Evol. Microbiol.">
        <title>The Global Catalogue of Microorganisms (GCM) 10K type strain sequencing project: providing services to taxonomists for standard genome sequencing and annotation.</title>
        <authorList>
            <consortium name="The Broad Institute Genomics Platform"/>
            <consortium name="The Broad Institute Genome Sequencing Center for Infectious Disease"/>
            <person name="Wu L."/>
            <person name="Ma J."/>
        </authorList>
    </citation>
    <scope>NUCLEOTIDE SEQUENCE [LARGE SCALE GENOMIC DNA]</scope>
    <source>
        <strain evidence="6">JCM 32148</strain>
    </source>
</reference>
<feature type="domain" description="HTH luxR-type" evidence="4">
    <location>
        <begin position="456"/>
        <end position="521"/>
    </location>
</feature>
<dbReference type="PROSITE" id="PS50043">
    <property type="entry name" value="HTH_LUXR_2"/>
    <property type="match status" value="1"/>
</dbReference>
<evidence type="ECO:0000259" key="4">
    <source>
        <dbReference type="PROSITE" id="PS50043"/>
    </source>
</evidence>
<keyword evidence="2" id="KW-0238">DNA-binding</keyword>
<dbReference type="InterPro" id="IPR011990">
    <property type="entry name" value="TPR-like_helical_dom_sf"/>
</dbReference>
<accession>A0ABW2ZW55</accession>
<keyword evidence="6" id="KW-1185">Reference proteome</keyword>
<protein>
    <submittedName>
        <fullName evidence="5">LuxR C-terminal-related transcriptional regulator</fullName>
    </submittedName>
</protein>
<dbReference type="Gene3D" id="1.10.10.10">
    <property type="entry name" value="Winged helix-like DNA-binding domain superfamily/Winged helix DNA-binding domain"/>
    <property type="match status" value="1"/>
</dbReference>
<organism evidence="5 6">
    <name type="scientific">Micromonospora azadirachtae</name>
    <dbReference type="NCBI Taxonomy" id="1970735"/>
    <lineage>
        <taxon>Bacteria</taxon>
        <taxon>Bacillati</taxon>
        <taxon>Actinomycetota</taxon>
        <taxon>Actinomycetes</taxon>
        <taxon>Micromonosporales</taxon>
        <taxon>Micromonosporaceae</taxon>
        <taxon>Micromonospora</taxon>
    </lineage>
</organism>
<dbReference type="PANTHER" id="PTHR44688">
    <property type="entry name" value="DNA-BINDING TRANSCRIPTIONAL ACTIVATOR DEVR_DOSR"/>
    <property type="match status" value="1"/>
</dbReference>
<dbReference type="SUPFAM" id="SSF48452">
    <property type="entry name" value="TPR-like"/>
    <property type="match status" value="1"/>
</dbReference>
<dbReference type="Pfam" id="PF00196">
    <property type="entry name" value="GerE"/>
    <property type="match status" value="1"/>
</dbReference>
<keyword evidence="1" id="KW-0805">Transcription regulation</keyword>
<dbReference type="SUPFAM" id="SSF46894">
    <property type="entry name" value="C-terminal effector domain of the bipartite response regulators"/>
    <property type="match status" value="1"/>
</dbReference>
<dbReference type="PRINTS" id="PR00038">
    <property type="entry name" value="HTHLUXR"/>
</dbReference>
<dbReference type="InterPro" id="IPR036388">
    <property type="entry name" value="WH-like_DNA-bd_sf"/>
</dbReference>
<evidence type="ECO:0000313" key="5">
    <source>
        <dbReference type="EMBL" id="MFD0782876.1"/>
    </source>
</evidence>
<dbReference type="InterPro" id="IPR016032">
    <property type="entry name" value="Sig_transdc_resp-reg_C-effctor"/>
</dbReference>
<dbReference type="Proteomes" id="UP001597053">
    <property type="component" value="Unassembled WGS sequence"/>
</dbReference>
<evidence type="ECO:0000256" key="1">
    <source>
        <dbReference type="ARBA" id="ARBA00023015"/>
    </source>
</evidence>
<dbReference type="Gene3D" id="1.25.40.10">
    <property type="entry name" value="Tetratricopeptide repeat domain"/>
    <property type="match status" value="1"/>
</dbReference>
<keyword evidence="3" id="KW-0804">Transcription</keyword>
<dbReference type="InterPro" id="IPR000792">
    <property type="entry name" value="Tscrpt_reg_LuxR_C"/>
</dbReference>
<dbReference type="CDD" id="cd06170">
    <property type="entry name" value="LuxR_C_like"/>
    <property type="match status" value="1"/>
</dbReference>
<evidence type="ECO:0000256" key="3">
    <source>
        <dbReference type="ARBA" id="ARBA00023163"/>
    </source>
</evidence>
<dbReference type="SMART" id="SM00421">
    <property type="entry name" value="HTH_LUXR"/>
    <property type="match status" value="1"/>
</dbReference>
<proteinExistence type="predicted"/>
<gene>
    <name evidence="5" type="ORF">ACFQZ8_02890</name>
</gene>
<dbReference type="EMBL" id="JBHTHM010000057">
    <property type="protein sequence ID" value="MFD0782876.1"/>
    <property type="molecule type" value="Genomic_DNA"/>
</dbReference>
<comment type="caution">
    <text evidence="5">The sequence shown here is derived from an EMBL/GenBank/DDBJ whole genome shotgun (WGS) entry which is preliminary data.</text>
</comment>
<evidence type="ECO:0000313" key="6">
    <source>
        <dbReference type="Proteomes" id="UP001597053"/>
    </source>
</evidence>
<dbReference type="PANTHER" id="PTHR44688:SF16">
    <property type="entry name" value="DNA-BINDING TRANSCRIPTIONAL ACTIVATOR DEVR_DOSR"/>
    <property type="match status" value="1"/>
</dbReference>
<evidence type="ECO:0000256" key="2">
    <source>
        <dbReference type="ARBA" id="ARBA00023125"/>
    </source>
</evidence>
<feature type="non-terminal residue" evidence="5">
    <location>
        <position position="1"/>
    </location>
</feature>